<gene>
    <name evidence="1" type="ORF">ENJ61_02815</name>
</gene>
<feature type="non-terminal residue" evidence="1">
    <location>
        <position position="1"/>
    </location>
</feature>
<comment type="caution">
    <text evidence="1">The sequence shown here is derived from an EMBL/GenBank/DDBJ whole genome shotgun (WGS) entry which is preliminary data.</text>
</comment>
<reference evidence="1" key="1">
    <citation type="journal article" date="2020" name="mSystems">
        <title>Genome- and Community-Level Interaction Insights into Carbon Utilization and Element Cycling Functions of Hydrothermarchaeota in Hydrothermal Sediment.</title>
        <authorList>
            <person name="Zhou Z."/>
            <person name="Liu Y."/>
            <person name="Xu W."/>
            <person name="Pan J."/>
            <person name="Luo Z.H."/>
            <person name="Li M."/>
        </authorList>
    </citation>
    <scope>NUCLEOTIDE SEQUENCE [LARGE SCALE GENOMIC DNA]</scope>
    <source>
        <strain evidence="1">HyVt-501</strain>
    </source>
</reference>
<dbReference type="GO" id="GO:0006310">
    <property type="term" value="P:DNA recombination"/>
    <property type="evidence" value="ECO:0007669"/>
    <property type="project" value="InterPro"/>
</dbReference>
<dbReference type="InterPro" id="IPR003717">
    <property type="entry name" value="RecO"/>
</dbReference>
<dbReference type="GO" id="GO:0006302">
    <property type="term" value="P:double-strand break repair"/>
    <property type="evidence" value="ECO:0007669"/>
    <property type="project" value="TreeGrafter"/>
</dbReference>
<evidence type="ECO:0000313" key="1">
    <source>
        <dbReference type="EMBL" id="HHJ63816.1"/>
    </source>
</evidence>
<dbReference type="PANTHER" id="PTHR33991:SF1">
    <property type="entry name" value="DNA REPAIR PROTEIN RECO"/>
    <property type="match status" value="1"/>
</dbReference>
<name>A0A7C5PZ43_AQUAO</name>
<dbReference type="EMBL" id="DRNB01000105">
    <property type="protein sequence ID" value="HHJ63816.1"/>
    <property type="molecule type" value="Genomic_DNA"/>
</dbReference>
<dbReference type="PANTHER" id="PTHR33991">
    <property type="entry name" value="DNA REPAIR PROTEIN RECO"/>
    <property type="match status" value="1"/>
</dbReference>
<protein>
    <submittedName>
        <fullName evidence="1">Uncharacterized protein</fullName>
    </submittedName>
</protein>
<dbReference type="InterPro" id="IPR012340">
    <property type="entry name" value="NA-bd_OB-fold"/>
</dbReference>
<dbReference type="Proteomes" id="UP000885792">
    <property type="component" value="Unassembled WGS sequence"/>
</dbReference>
<dbReference type="GO" id="GO:0043590">
    <property type="term" value="C:bacterial nucleoid"/>
    <property type="evidence" value="ECO:0007669"/>
    <property type="project" value="TreeGrafter"/>
</dbReference>
<accession>A0A7C5PZ43</accession>
<sequence>SSGMSTSESREKYYIGKMSTKGRILVLRRVRAGDQDLLVRAYGPAGVMDLLVRDGLLNTSAFFGVFEPFNVVEVDLSQRGEVAVPNDVMRVERLSYLCADFDRFRWMCWVARFVLRNVRFYDERLFELFLSYLTVKGRREEVYRIKLKLEYLEASGLRPRFLGAESLKGKVKVKLSDGSVSPEGDLEVKAQVLRVIRRLYETRRVGRVILSPELAKGAEQLLDRFIEYHSR</sequence>
<dbReference type="Gene3D" id="2.40.50.140">
    <property type="entry name" value="Nucleic acid-binding proteins"/>
    <property type="match status" value="1"/>
</dbReference>
<organism evidence="1">
    <name type="scientific">Aquifex aeolicus</name>
    <dbReference type="NCBI Taxonomy" id="63363"/>
    <lineage>
        <taxon>Bacteria</taxon>
        <taxon>Pseudomonadati</taxon>
        <taxon>Aquificota</taxon>
        <taxon>Aquificia</taxon>
        <taxon>Aquificales</taxon>
        <taxon>Aquificaceae</taxon>
        <taxon>Aquifex</taxon>
    </lineage>
</organism>
<dbReference type="AlphaFoldDB" id="A0A7C5PZ43"/>
<proteinExistence type="predicted"/>